<dbReference type="SMART" id="SM00448">
    <property type="entry name" value="REC"/>
    <property type="match status" value="1"/>
</dbReference>
<protein>
    <submittedName>
        <fullName evidence="4">Response regulator receiver domain-containing protein</fullName>
    </submittedName>
</protein>
<dbReference type="HOGENOM" id="CLU_000445_69_17_0"/>
<dbReference type="EMBL" id="CP007139">
    <property type="protein sequence ID" value="AIE84845.1"/>
    <property type="molecule type" value="Genomic_DNA"/>
</dbReference>
<dbReference type="RefSeq" id="WP_158409166.1">
    <property type="nucleotide sequence ID" value="NZ_CP007139.1"/>
</dbReference>
<evidence type="ECO:0000313" key="4">
    <source>
        <dbReference type="EMBL" id="AIE84845.1"/>
    </source>
</evidence>
<reference evidence="4 5" key="1">
    <citation type="journal article" date="2014" name="PLoS ONE">
        <title>The first complete genome sequence of the class fimbriimonadia in the phylum armatimonadetes.</title>
        <authorList>
            <person name="Hu Z.Y."/>
            <person name="Wang Y.Z."/>
            <person name="Im W.T."/>
            <person name="Wang S.Y."/>
            <person name="Zhao G.P."/>
            <person name="Zheng H.J."/>
            <person name="Quan Z.X."/>
        </authorList>
    </citation>
    <scope>NUCLEOTIDE SEQUENCE [LARGE SCALE GENOMIC DNA]</scope>
    <source>
        <strain evidence="4">Gsoil 348</strain>
    </source>
</reference>
<dbReference type="InterPro" id="IPR001789">
    <property type="entry name" value="Sig_transdc_resp-reg_receiver"/>
</dbReference>
<name>A0A068NQ05_FIMGI</name>
<feature type="domain" description="Response regulatory" evidence="2">
    <location>
        <begin position="1"/>
        <end position="116"/>
    </location>
</feature>
<dbReference type="PANTHER" id="PTHR44520">
    <property type="entry name" value="RESPONSE REGULATOR RCP1-RELATED"/>
    <property type="match status" value="1"/>
</dbReference>
<dbReference type="SUPFAM" id="SSF52172">
    <property type="entry name" value="CheY-like"/>
    <property type="match status" value="1"/>
</dbReference>
<keyword evidence="5" id="KW-1185">Reference proteome</keyword>
<dbReference type="KEGG" id="fgi:OP10G_1477"/>
<dbReference type="Gene3D" id="3.40.50.2300">
    <property type="match status" value="1"/>
</dbReference>
<dbReference type="PROSITE" id="PS50110">
    <property type="entry name" value="RESPONSE_REGULATORY"/>
    <property type="match status" value="1"/>
</dbReference>
<dbReference type="GO" id="GO:0000160">
    <property type="term" value="P:phosphorelay signal transduction system"/>
    <property type="evidence" value="ECO:0007669"/>
    <property type="project" value="InterPro"/>
</dbReference>
<dbReference type="InterPro" id="IPR052893">
    <property type="entry name" value="TCS_response_regulator"/>
</dbReference>
<dbReference type="AlphaFoldDB" id="A0A068NQ05"/>
<accession>A0A068NQ05</accession>
<organism evidence="4 5">
    <name type="scientific">Fimbriimonas ginsengisoli Gsoil 348</name>
    <dbReference type="NCBI Taxonomy" id="661478"/>
    <lineage>
        <taxon>Bacteria</taxon>
        <taxon>Bacillati</taxon>
        <taxon>Armatimonadota</taxon>
        <taxon>Fimbriimonadia</taxon>
        <taxon>Fimbriimonadales</taxon>
        <taxon>Fimbriimonadaceae</taxon>
        <taxon>Fimbriimonas</taxon>
    </lineage>
</organism>
<dbReference type="STRING" id="661478.OP10G_1477"/>
<feature type="domain" description="EAL" evidence="3">
    <location>
        <begin position="1"/>
        <end position="129"/>
    </location>
</feature>
<proteinExistence type="predicted"/>
<dbReference type="Proteomes" id="UP000027982">
    <property type="component" value="Chromosome"/>
</dbReference>
<gene>
    <name evidence="4" type="ORF">OP10G_1477</name>
</gene>
<sequence>MEDDEGDLTLLLRVLRTHGILHETVCFGDGNQALSALKGSEALPDLMVIDLGLPVMDGIALLSEVRADPQLAHVPAIILTSSEDPQRAAAAESLGARVVRKPVPYEEFMSEVGSAIANALGIQRAVLAP</sequence>
<keyword evidence="1" id="KW-0597">Phosphoprotein</keyword>
<dbReference type="InterPro" id="IPR001633">
    <property type="entry name" value="EAL_dom"/>
</dbReference>
<dbReference type="OrthoDB" id="9793549at2"/>
<evidence type="ECO:0000313" key="5">
    <source>
        <dbReference type="Proteomes" id="UP000027982"/>
    </source>
</evidence>
<dbReference type="eggNOG" id="COG0745">
    <property type="taxonomic scope" value="Bacteria"/>
</dbReference>
<evidence type="ECO:0000259" key="2">
    <source>
        <dbReference type="PROSITE" id="PS50110"/>
    </source>
</evidence>
<evidence type="ECO:0000256" key="1">
    <source>
        <dbReference type="PROSITE-ProRule" id="PRU00169"/>
    </source>
</evidence>
<dbReference type="PROSITE" id="PS50883">
    <property type="entry name" value="EAL"/>
    <property type="match status" value="1"/>
</dbReference>
<dbReference type="InterPro" id="IPR011006">
    <property type="entry name" value="CheY-like_superfamily"/>
</dbReference>
<dbReference type="Pfam" id="PF00072">
    <property type="entry name" value="Response_reg"/>
    <property type="match status" value="1"/>
</dbReference>
<evidence type="ECO:0000259" key="3">
    <source>
        <dbReference type="PROSITE" id="PS50883"/>
    </source>
</evidence>
<feature type="modified residue" description="4-aspartylphosphate" evidence="1">
    <location>
        <position position="50"/>
    </location>
</feature>
<dbReference type="PANTHER" id="PTHR44520:SF2">
    <property type="entry name" value="RESPONSE REGULATOR RCP1"/>
    <property type="match status" value="1"/>
</dbReference>